<organism evidence="7 8">
    <name type="scientific">Roseicella frigidaeris</name>
    <dbReference type="NCBI Taxonomy" id="2230885"/>
    <lineage>
        <taxon>Bacteria</taxon>
        <taxon>Pseudomonadati</taxon>
        <taxon>Pseudomonadota</taxon>
        <taxon>Alphaproteobacteria</taxon>
        <taxon>Acetobacterales</taxon>
        <taxon>Roseomonadaceae</taxon>
        <taxon>Roseicella</taxon>
    </lineage>
</organism>
<evidence type="ECO:0000313" key="7">
    <source>
        <dbReference type="EMBL" id="RAI60642.1"/>
    </source>
</evidence>
<dbReference type="Pfam" id="PF02826">
    <property type="entry name" value="2-Hacid_dh_C"/>
    <property type="match status" value="1"/>
</dbReference>
<dbReference type="CDD" id="cd12183">
    <property type="entry name" value="LDH_like_2"/>
    <property type="match status" value="1"/>
</dbReference>
<evidence type="ECO:0000259" key="6">
    <source>
        <dbReference type="Pfam" id="PF02826"/>
    </source>
</evidence>
<feature type="domain" description="D-isomer specific 2-hydroxyacid dehydrogenase catalytic" evidence="5">
    <location>
        <begin position="4"/>
        <end position="325"/>
    </location>
</feature>
<proteinExistence type="inferred from homology"/>
<dbReference type="SUPFAM" id="SSF51735">
    <property type="entry name" value="NAD(P)-binding Rossmann-fold domains"/>
    <property type="match status" value="1"/>
</dbReference>
<dbReference type="InterPro" id="IPR006140">
    <property type="entry name" value="D-isomer_DH_NAD-bd"/>
</dbReference>
<comment type="caution">
    <text evidence="7">The sequence shown here is derived from an EMBL/GenBank/DDBJ whole genome shotgun (WGS) entry which is preliminary data.</text>
</comment>
<dbReference type="InterPro" id="IPR036291">
    <property type="entry name" value="NAD(P)-bd_dom_sf"/>
</dbReference>
<dbReference type="AlphaFoldDB" id="A0A327MEG8"/>
<dbReference type="SUPFAM" id="SSF52283">
    <property type="entry name" value="Formate/glycerate dehydrogenase catalytic domain-like"/>
    <property type="match status" value="1"/>
</dbReference>
<evidence type="ECO:0000256" key="3">
    <source>
        <dbReference type="ARBA" id="ARBA00023027"/>
    </source>
</evidence>
<keyword evidence="8" id="KW-1185">Reference proteome</keyword>
<dbReference type="InterPro" id="IPR058205">
    <property type="entry name" value="D-LDH-like"/>
</dbReference>
<dbReference type="Proteomes" id="UP000249065">
    <property type="component" value="Unassembled WGS sequence"/>
</dbReference>
<dbReference type="EMBL" id="QLIX01000001">
    <property type="protein sequence ID" value="RAI60642.1"/>
    <property type="molecule type" value="Genomic_DNA"/>
</dbReference>
<comment type="similarity">
    <text evidence="1 4">Belongs to the D-isomer specific 2-hydroxyacid dehydrogenase family.</text>
</comment>
<keyword evidence="2 4" id="KW-0560">Oxidoreductase</keyword>
<dbReference type="PANTHER" id="PTHR43026:SF1">
    <property type="entry name" value="2-HYDROXYACID DEHYDROGENASE HOMOLOG 1-RELATED"/>
    <property type="match status" value="1"/>
</dbReference>
<dbReference type="RefSeq" id="WP_111467776.1">
    <property type="nucleotide sequence ID" value="NZ_QLIX01000001.1"/>
</dbReference>
<dbReference type="Pfam" id="PF00389">
    <property type="entry name" value="2-Hacid_dh"/>
    <property type="match status" value="1"/>
</dbReference>
<dbReference type="OrthoDB" id="9793626at2"/>
<gene>
    <name evidence="7" type="ORF">DOO78_00455</name>
</gene>
<dbReference type="PANTHER" id="PTHR43026">
    <property type="entry name" value="2-HYDROXYACID DEHYDROGENASE HOMOLOG 1-RELATED"/>
    <property type="match status" value="1"/>
</dbReference>
<evidence type="ECO:0000256" key="2">
    <source>
        <dbReference type="ARBA" id="ARBA00023002"/>
    </source>
</evidence>
<dbReference type="InterPro" id="IPR029753">
    <property type="entry name" value="D-isomer_DH_CS"/>
</dbReference>
<evidence type="ECO:0000259" key="5">
    <source>
        <dbReference type="Pfam" id="PF00389"/>
    </source>
</evidence>
<dbReference type="InterPro" id="IPR006139">
    <property type="entry name" value="D-isomer_2_OHA_DH_cat_dom"/>
</dbReference>
<evidence type="ECO:0000313" key="8">
    <source>
        <dbReference type="Proteomes" id="UP000249065"/>
    </source>
</evidence>
<accession>A0A327MEG8</accession>
<sequence>MRVAMYSTKPYDRRSFLAAANPAGHEFTFLEPRLTAETALLARDATAVCPFVNDDLSEPVLEALAAGGTRLIALRSAGFNNVDLKAAHRLGLAVARVPAYSPHAVAEFTLGLLLSLIRGIHRAYQRTRDGNFALDGLLGFDLHGRTVGVVGTGRIGALVARAFAAGFGCRVLAQDVAPDPALQALGVTYAELPRIMAEADILTLHCPLTPETWHLVRAETLALARPGLVLVNTSRGGLIDAEAAIEALKSGRLGGLAIDVYEQEADLFFEDLSNEILPDDVLARLLTFPNVLVTGHQAFFTREALAAIAATTIDNIGRFAAGQPLGAAGVTEAAVVPKT</sequence>
<reference evidence="8" key="1">
    <citation type="submission" date="2018-06" db="EMBL/GenBank/DDBJ databases">
        <authorList>
            <person name="Khan S.A."/>
        </authorList>
    </citation>
    <scope>NUCLEOTIDE SEQUENCE [LARGE SCALE GENOMIC DNA]</scope>
    <source>
        <strain evidence="8">DB-1506</strain>
    </source>
</reference>
<evidence type="ECO:0000256" key="4">
    <source>
        <dbReference type="RuleBase" id="RU003719"/>
    </source>
</evidence>
<dbReference type="PROSITE" id="PS00671">
    <property type="entry name" value="D_2_HYDROXYACID_DH_3"/>
    <property type="match status" value="1"/>
</dbReference>
<dbReference type="GO" id="GO:0008720">
    <property type="term" value="F:D-lactate dehydrogenase (NAD+) activity"/>
    <property type="evidence" value="ECO:0007669"/>
    <property type="project" value="TreeGrafter"/>
</dbReference>
<dbReference type="GO" id="GO:0051287">
    <property type="term" value="F:NAD binding"/>
    <property type="evidence" value="ECO:0007669"/>
    <property type="project" value="InterPro"/>
</dbReference>
<keyword evidence="3" id="KW-0520">NAD</keyword>
<protein>
    <submittedName>
        <fullName evidence="7">2-hydroxyacid dehydrogenase</fullName>
    </submittedName>
</protein>
<name>A0A327MEG8_9PROT</name>
<evidence type="ECO:0000256" key="1">
    <source>
        <dbReference type="ARBA" id="ARBA00005854"/>
    </source>
</evidence>
<feature type="domain" description="D-isomer specific 2-hydroxyacid dehydrogenase NAD-binding" evidence="6">
    <location>
        <begin position="110"/>
        <end position="298"/>
    </location>
</feature>
<dbReference type="Gene3D" id="3.40.50.720">
    <property type="entry name" value="NAD(P)-binding Rossmann-like Domain"/>
    <property type="match status" value="2"/>
</dbReference>